<protein>
    <submittedName>
        <fullName evidence="1">Uncharacterized protein</fullName>
    </submittedName>
</protein>
<keyword evidence="2" id="KW-1185">Reference proteome</keyword>
<sequence>MKKNLKRQMLPLESNPHGTWAEKLKIKKLKIQLFPKTLFWCINKV</sequence>
<reference evidence="1 2" key="1">
    <citation type="submission" date="2019-10" db="EMBL/GenBank/DDBJ databases">
        <title>Genomic and transcriptomic insights into the perfect genentic adaptation of a filamentous nitrogen-fixing cyanobacterium to rice fields.</title>
        <authorList>
            <person name="Chen Z."/>
        </authorList>
    </citation>
    <scope>NUCLEOTIDE SEQUENCE [LARGE SCALE GENOMIC DNA]</scope>
    <source>
        <strain evidence="1">CCNUC1</strain>
    </source>
</reference>
<gene>
    <name evidence="1" type="ORF">GXM_06724</name>
</gene>
<name>A0A5P8W989_9NOSO</name>
<proteinExistence type="predicted"/>
<organism evidence="1 2">
    <name type="scientific">Nostoc sphaeroides CCNUC1</name>
    <dbReference type="NCBI Taxonomy" id="2653204"/>
    <lineage>
        <taxon>Bacteria</taxon>
        <taxon>Bacillati</taxon>
        <taxon>Cyanobacteriota</taxon>
        <taxon>Cyanophyceae</taxon>
        <taxon>Nostocales</taxon>
        <taxon>Nostocaceae</taxon>
        <taxon>Nostoc</taxon>
    </lineage>
</organism>
<accession>A0A5P8W989</accession>
<dbReference type="KEGG" id="nsh:GXM_06724"/>
<dbReference type="EMBL" id="CP045226">
    <property type="protein sequence ID" value="QFS49230.1"/>
    <property type="molecule type" value="Genomic_DNA"/>
</dbReference>
<evidence type="ECO:0000313" key="2">
    <source>
        <dbReference type="Proteomes" id="UP000326678"/>
    </source>
</evidence>
<dbReference type="Proteomes" id="UP000326678">
    <property type="component" value="Chromosome Gxm1"/>
</dbReference>
<evidence type="ECO:0000313" key="1">
    <source>
        <dbReference type="EMBL" id="QFS49230.1"/>
    </source>
</evidence>
<dbReference type="AlphaFoldDB" id="A0A5P8W989"/>